<gene>
    <name evidence="3" type="ORF">CVV68_07785</name>
</gene>
<dbReference type="AlphaFoldDB" id="A0A2V5LBI9"/>
<proteinExistence type="predicted"/>
<organism evidence="3 4">
    <name type="scientific">Arthrobacter livingstonensis</name>
    <dbReference type="NCBI Taxonomy" id="670078"/>
    <lineage>
        <taxon>Bacteria</taxon>
        <taxon>Bacillati</taxon>
        <taxon>Actinomycetota</taxon>
        <taxon>Actinomycetes</taxon>
        <taxon>Micrococcales</taxon>
        <taxon>Micrococcaceae</taxon>
        <taxon>Arthrobacter</taxon>
    </lineage>
</organism>
<protein>
    <recommendedName>
        <fullName evidence="2">GPI inositol-deacylase PGAP1-like alpha/beta domain-containing protein</fullName>
    </recommendedName>
</protein>
<feature type="region of interest" description="Disordered" evidence="1">
    <location>
        <begin position="492"/>
        <end position="520"/>
    </location>
</feature>
<dbReference type="SUPFAM" id="SSF53474">
    <property type="entry name" value="alpha/beta-Hydrolases"/>
    <property type="match status" value="1"/>
</dbReference>
<sequence>MTQDHEPGTSFTTTGGVGSVRYVLGEVSAAGARLGRVASRLEPLVDRLQSEWGLLGSATANAPNHPYAALDAMRACVWSSMRGQAEVADLARRTADAAKNYDAAEAHNAAAAAQKARLGALAAGIQTWTLGPFSAFKFWGDTAATWSHAREYGLRDATEDLLNKGGGYAAGVLGPGLGLFYLLTHAGLPDQAGAGTAAANGARKFFDWAGLSKPGHLEMRKVPAGEWNAQAGDWRPGHAVPDPSEAVEMEVGPQVAGLLAGSQDAYTYPPGSIIVDRLERAGGSHAWIVHLPGTEDWSQVDSENPWDLEGDLEGMTSMQQAQFKQQQIVVQEMMKQALQDAGALPTEDVMITGHSGGGIHAAAAAASPAFLAQVNVKMIIIAGAPAKNQPVAPGIDVLDLENENDIVPALDYGPPPDSANWVTVTSHRPGATEGVGPIGTIKDAHDLGNYIDDAAALERSDDPGIKGARDAAAKFMGAGVGSVGAMRVARTLYQGRDVNDPKPAKPKPPTKKESTSPGYR</sequence>
<evidence type="ECO:0000313" key="3">
    <source>
        <dbReference type="EMBL" id="PYI68212.1"/>
    </source>
</evidence>
<dbReference type="OrthoDB" id="5095936at2"/>
<evidence type="ECO:0000313" key="4">
    <source>
        <dbReference type="Proteomes" id="UP000247832"/>
    </source>
</evidence>
<feature type="domain" description="GPI inositol-deacylase PGAP1-like alpha/beta" evidence="2">
    <location>
        <begin position="315"/>
        <end position="401"/>
    </location>
</feature>
<dbReference type="Proteomes" id="UP000247832">
    <property type="component" value="Unassembled WGS sequence"/>
</dbReference>
<dbReference type="GO" id="GO:0016788">
    <property type="term" value="F:hydrolase activity, acting on ester bonds"/>
    <property type="evidence" value="ECO:0007669"/>
    <property type="project" value="InterPro"/>
</dbReference>
<accession>A0A2V5LBI9</accession>
<name>A0A2V5LBI9_9MICC</name>
<dbReference type="Pfam" id="PF07819">
    <property type="entry name" value="PGAP1"/>
    <property type="match status" value="1"/>
</dbReference>
<dbReference type="InterPro" id="IPR029058">
    <property type="entry name" value="AB_hydrolase_fold"/>
</dbReference>
<dbReference type="InterPro" id="IPR012908">
    <property type="entry name" value="PGAP1-ab_dom-like"/>
</dbReference>
<evidence type="ECO:0000256" key="1">
    <source>
        <dbReference type="SAM" id="MobiDB-lite"/>
    </source>
</evidence>
<dbReference type="RefSeq" id="WP_110500427.1">
    <property type="nucleotide sequence ID" value="NZ_QJVD01000006.1"/>
</dbReference>
<dbReference type="EMBL" id="QJVD01000006">
    <property type="protein sequence ID" value="PYI68212.1"/>
    <property type="molecule type" value="Genomic_DNA"/>
</dbReference>
<comment type="caution">
    <text evidence="3">The sequence shown here is derived from an EMBL/GenBank/DDBJ whole genome shotgun (WGS) entry which is preliminary data.</text>
</comment>
<dbReference type="Gene3D" id="3.40.50.1820">
    <property type="entry name" value="alpha/beta hydrolase"/>
    <property type="match status" value="1"/>
</dbReference>
<evidence type="ECO:0000259" key="2">
    <source>
        <dbReference type="Pfam" id="PF07819"/>
    </source>
</evidence>
<reference evidence="3 4" key="1">
    <citation type="submission" date="2018-05" db="EMBL/GenBank/DDBJ databases">
        <title>Genetic diversity of glacier-inhabiting Cryobacterium bacteria in China and description of Cryobacterium mengkeensis sp. nov. and Arthrobacter glacialis sp. nov.</title>
        <authorList>
            <person name="Liu Q."/>
            <person name="Xin Y.-H."/>
        </authorList>
    </citation>
    <scope>NUCLEOTIDE SEQUENCE [LARGE SCALE GENOMIC DNA]</scope>
    <source>
        <strain evidence="3 4">LI2</strain>
    </source>
</reference>
<keyword evidence="4" id="KW-1185">Reference proteome</keyword>